<dbReference type="OrthoDB" id="191139at2759"/>
<reference evidence="2 3" key="1">
    <citation type="journal article" date="2014" name="BMC Genomics">
        <title>Comparative genome sequencing reveals chemotype-specific gene clusters in the toxigenic black mold Stachybotrys.</title>
        <authorList>
            <person name="Semeiks J."/>
            <person name="Borek D."/>
            <person name="Otwinowski Z."/>
            <person name="Grishin N.V."/>
        </authorList>
    </citation>
    <scope>NUCLEOTIDE SEQUENCE [LARGE SCALE GENOMIC DNA]</scope>
    <source>
        <strain evidence="3">CBS 109288 / IBT 7711</strain>
    </source>
</reference>
<dbReference type="GO" id="GO:0016491">
    <property type="term" value="F:oxidoreductase activity"/>
    <property type="evidence" value="ECO:0007669"/>
    <property type="project" value="UniProtKB-KW"/>
</dbReference>
<organism evidence="2 3">
    <name type="scientific">Stachybotrys chartarum (strain CBS 109288 / IBT 7711)</name>
    <name type="common">Toxic black mold</name>
    <name type="synonym">Stilbospora chartarum</name>
    <dbReference type="NCBI Taxonomy" id="1280523"/>
    <lineage>
        <taxon>Eukaryota</taxon>
        <taxon>Fungi</taxon>
        <taxon>Dikarya</taxon>
        <taxon>Ascomycota</taxon>
        <taxon>Pezizomycotina</taxon>
        <taxon>Sordariomycetes</taxon>
        <taxon>Hypocreomycetidae</taxon>
        <taxon>Hypocreales</taxon>
        <taxon>Stachybotryaceae</taxon>
        <taxon>Stachybotrys</taxon>
    </lineage>
</organism>
<gene>
    <name evidence="2" type="ORF">S7711_09652</name>
</gene>
<dbReference type="SUPFAM" id="SSF51735">
    <property type="entry name" value="NAD(P)-binding Rossmann-fold domains"/>
    <property type="match status" value="1"/>
</dbReference>
<dbReference type="InterPro" id="IPR002347">
    <property type="entry name" value="SDR_fam"/>
</dbReference>
<evidence type="ECO:0000313" key="2">
    <source>
        <dbReference type="EMBL" id="KEY69116.1"/>
    </source>
</evidence>
<protein>
    <submittedName>
        <fullName evidence="2">Uncharacterized protein</fullName>
    </submittedName>
</protein>
<dbReference type="Pfam" id="PF00106">
    <property type="entry name" value="adh_short"/>
    <property type="match status" value="1"/>
</dbReference>
<sequence length="390" mass="42067">CTLLSKYGTGRRLHSRHPVSGVFTGFPLVLSISRTVSTLDTDTSMATTNPTSIAPAKEASQGDFFRRQLRITPPAVTRADADLAGKVAIITGGNSGLGFNCGKQLLSFGLSRLIITARDEPKGLNAQKSLAEAAPAGSSVEVWPLDLAKYDSINSFVNRAKALDRLDIVILSAGTFSASFRIVPETNHEMTVQVNYISDALLTILLLPVLKAKKAASPIRLIWVNSETAAWAKFKERTSTSLLSRLDTKPAGSFDPIDRYYTSKLLGQLFIVELARLVSPDLVEIAMVNPGLCYGSTLHREASGVSGVILGIFKRTFGRTLEVGARTLTDAAVKHGPEIHGQYLGDCVLKPLAPLLYEPEGAKLANQLWTETLTDLSFANAEQIIADLSR</sequence>
<evidence type="ECO:0000313" key="3">
    <source>
        <dbReference type="Proteomes" id="UP000028045"/>
    </source>
</evidence>
<feature type="non-terminal residue" evidence="2">
    <location>
        <position position="1"/>
    </location>
</feature>
<dbReference type="PANTHER" id="PTHR43157:SF31">
    <property type="entry name" value="PHOSPHATIDYLINOSITOL-GLYCAN BIOSYNTHESIS CLASS F PROTEIN"/>
    <property type="match status" value="1"/>
</dbReference>
<keyword evidence="3" id="KW-1185">Reference proteome</keyword>
<accession>A0A084AUY7</accession>
<evidence type="ECO:0000256" key="1">
    <source>
        <dbReference type="ARBA" id="ARBA00023002"/>
    </source>
</evidence>
<dbReference type="InterPro" id="IPR036291">
    <property type="entry name" value="NAD(P)-bd_dom_sf"/>
</dbReference>
<dbReference type="EMBL" id="KL648537">
    <property type="protein sequence ID" value="KEY69116.1"/>
    <property type="molecule type" value="Genomic_DNA"/>
</dbReference>
<dbReference type="HOGENOM" id="CLU_010194_44_4_1"/>
<dbReference type="Gene3D" id="3.40.50.720">
    <property type="entry name" value="NAD(P)-binding Rossmann-like Domain"/>
    <property type="match status" value="1"/>
</dbReference>
<proteinExistence type="predicted"/>
<dbReference type="AlphaFoldDB" id="A0A084AUY7"/>
<dbReference type="Proteomes" id="UP000028045">
    <property type="component" value="Unassembled WGS sequence"/>
</dbReference>
<dbReference type="PANTHER" id="PTHR43157">
    <property type="entry name" value="PHOSPHATIDYLINOSITOL-GLYCAN BIOSYNTHESIS CLASS F PROTEIN-RELATED"/>
    <property type="match status" value="1"/>
</dbReference>
<keyword evidence="1" id="KW-0560">Oxidoreductase</keyword>
<name>A0A084AUY7_STACB</name>